<keyword evidence="1 3" id="KW-0479">Metal-binding</keyword>
<feature type="region of interest" description="Disordered" evidence="4">
    <location>
        <begin position="501"/>
        <end position="562"/>
    </location>
</feature>
<dbReference type="PANTHER" id="PTHR22938:SF0">
    <property type="entry name" value="E3 UBIQUITIN-PROTEIN LIGASE ZNF598"/>
    <property type="match status" value="1"/>
</dbReference>
<dbReference type="Pfam" id="PF25447">
    <property type="entry name" value="RING_ZNF598"/>
    <property type="match status" value="1"/>
</dbReference>
<dbReference type="InterPro" id="IPR044288">
    <property type="entry name" value="ZNF598/HEL2"/>
</dbReference>
<keyword evidence="1 3" id="KW-0863">Zinc-finger</keyword>
<dbReference type="GO" id="GO:0016567">
    <property type="term" value="P:protein ubiquitination"/>
    <property type="evidence" value="ECO:0007669"/>
    <property type="project" value="TreeGrafter"/>
</dbReference>
<dbReference type="Pfam" id="PF23202">
    <property type="entry name" value="PAH_ZNF598"/>
    <property type="match status" value="1"/>
</dbReference>
<dbReference type="GO" id="GO:0072344">
    <property type="term" value="P:rescue of stalled ribosome"/>
    <property type="evidence" value="ECO:0007669"/>
    <property type="project" value="InterPro"/>
</dbReference>
<protein>
    <recommendedName>
        <fullName evidence="5">RING-type domain-containing protein</fullName>
    </recommendedName>
</protein>
<feature type="region of interest" description="Disordered" evidence="4">
    <location>
        <begin position="599"/>
        <end position="680"/>
    </location>
</feature>
<feature type="compositionally biased region" description="Low complexity" evidence="4">
    <location>
        <begin position="651"/>
        <end position="666"/>
    </location>
</feature>
<dbReference type="GO" id="GO:0008270">
    <property type="term" value="F:zinc ion binding"/>
    <property type="evidence" value="ECO:0007669"/>
    <property type="project" value="UniProtKB-KW"/>
</dbReference>
<dbReference type="SMART" id="SM00355">
    <property type="entry name" value="ZnF_C2H2"/>
    <property type="match status" value="5"/>
</dbReference>
<reference evidence="6" key="1">
    <citation type="submission" date="2016-01" db="EMBL/GenBank/DDBJ databases">
        <title>Reference transcriptome for the parasite Schistocephalus solidus: insights into the molecular evolution of parasitism.</title>
        <authorList>
            <person name="Hebert F.O."/>
            <person name="Grambauer S."/>
            <person name="Barber I."/>
            <person name="Landry C.R."/>
            <person name="Aubin-Horth N."/>
        </authorList>
    </citation>
    <scope>NUCLEOTIDE SEQUENCE</scope>
</reference>
<dbReference type="GO" id="GO:0061630">
    <property type="term" value="F:ubiquitin protein ligase activity"/>
    <property type="evidence" value="ECO:0007669"/>
    <property type="project" value="InterPro"/>
</dbReference>
<feature type="domain" description="RING-type" evidence="5">
    <location>
        <begin position="22"/>
        <end position="67"/>
    </location>
</feature>
<dbReference type="InterPro" id="IPR013083">
    <property type="entry name" value="Znf_RING/FYVE/PHD"/>
</dbReference>
<evidence type="ECO:0000256" key="3">
    <source>
        <dbReference type="PROSITE-ProRule" id="PRU00175"/>
    </source>
</evidence>
<dbReference type="PANTHER" id="PTHR22938">
    <property type="entry name" value="ZINC FINGER PROTEIN 598"/>
    <property type="match status" value="1"/>
</dbReference>
<sequence>MPGTKISTAIVRVKNDPEAGHCPICRDEIDFYSYGACDHPTCSRCAVKIRRFGNIDEPDFSKCPTCRAPLNRVILMTAFKPFCQVDLTSLLHDVELDFLFENEVVEACYRKLITCKCLACDFVAKTMSALNRHTTTVHNLSYCDLCLRNARLLPCEFVPMEPQVLAAHRKWDKDKKRGHPKCEFCDNVFYEFEDLVKHIREAHFLCDFCHANALFEVFRRQHELLQHYKDAHFVCSECDARGRIVCYATFDQLGLHRLHEHPQETANDPRRWDPVQIRYPTQGLYGQHGRVDSRVSGHRLRHGPPECEPDPSLSPERPPPPEEWTGADFPSLDRPSNPPNARHEPPPGELPASSAAAQQTSSSGHTRSLASIVGRGRVNMMSAEDFPSLPSAPNVAPPANTQTALTWSRNATMAAPRTVAAVAATSATTAQRPPAQSEFPALDNADAVVPMLNVNWGRPTSSSANKKENPAKPFAAAAVVRHKQPVPGKSDFPSLDSISTVCSGSSPLPPPLIPPVVASRSQKHQQQQQKKTKNNQKAVPPQGPTAVVPKAPQQPAHARLTKGKWWNYTGDIDREPIRDEAAQLAARNHIQLIPTNTAESETAAATHRQAPNFSPDEFPTLNAKEFATAHPVAKPPQQQSEEPKKNKKKAAQAASSAVVANGNANSTAHAKQAPTTPGSTVLKDLEDTELVIFDNVKYAPPPEAEMKNRELIRVAESYLTQSESAIKNSFSRFADLSRLYRHGQLSASAYLQGLDGLLSRLQSSGGSQELDWLASMIALLPDVGRQRALLRALKGEAAPRVPHAATPQRALATTPPTWCKPVCNKLCVCNSCGQVCLRSELKVHTGAAHP</sequence>
<dbReference type="GO" id="GO:0043022">
    <property type="term" value="F:ribosome binding"/>
    <property type="evidence" value="ECO:0007669"/>
    <property type="project" value="TreeGrafter"/>
</dbReference>
<feature type="compositionally biased region" description="Polar residues" evidence="4">
    <location>
        <begin position="667"/>
        <end position="679"/>
    </location>
</feature>
<evidence type="ECO:0000313" key="6">
    <source>
        <dbReference type="EMBL" id="JAP45114.1"/>
    </source>
</evidence>
<dbReference type="InterPro" id="IPR001841">
    <property type="entry name" value="Znf_RING"/>
</dbReference>
<dbReference type="PROSITE" id="PS50089">
    <property type="entry name" value="ZF_RING_2"/>
    <property type="match status" value="1"/>
</dbReference>
<evidence type="ECO:0000256" key="4">
    <source>
        <dbReference type="SAM" id="MobiDB-lite"/>
    </source>
</evidence>
<name>A0A0X3NZC9_SCHSO</name>
<evidence type="ECO:0000259" key="5">
    <source>
        <dbReference type="PROSITE" id="PS50089"/>
    </source>
</evidence>
<evidence type="ECO:0000256" key="2">
    <source>
        <dbReference type="ARBA" id="ARBA00022833"/>
    </source>
</evidence>
<dbReference type="PROSITE" id="PS00028">
    <property type="entry name" value="ZINC_FINGER_C2H2_1"/>
    <property type="match status" value="1"/>
</dbReference>
<accession>A0A0X3NZC9</accession>
<gene>
    <name evidence="6" type="ORF">TR97779</name>
</gene>
<keyword evidence="2" id="KW-0862">Zinc</keyword>
<evidence type="ECO:0000256" key="1">
    <source>
        <dbReference type="ARBA" id="ARBA00022771"/>
    </source>
</evidence>
<dbReference type="InterPro" id="IPR013087">
    <property type="entry name" value="Znf_C2H2_type"/>
</dbReference>
<proteinExistence type="predicted"/>
<feature type="compositionally biased region" description="Low complexity" evidence="4">
    <location>
        <begin position="352"/>
        <end position="363"/>
    </location>
</feature>
<dbReference type="InterPro" id="IPR057634">
    <property type="entry name" value="PAH_ZNF598/HEL2"/>
</dbReference>
<dbReference type="SUPFAM" id="SSF57850">
    <property type="entry name" value="RING/U-box"/>
    <property type="match status" value="1"/>
</dbReference>
<dbReference type="AlphaFoldDB" id="A0A0X3NZC9"/>
<feature type="region of interest" description="Disordered" evidence="4">
    <location>
        <begin position="294"/>
        <end position="369"/>
    </location>
</feature>
<organism evidence="6">
    <name type="scientific">Schistocephalus solidus</name>
    <name type="common">Tapeworm</name>
    <dbReference type="NCBI Taxonomy" id="70667"/>
    <lineage>
        <taxon>Eukaryota</taxon>
        <taxon>Metazoa</taxon>
        <taxon>Spiralia</taxon>
        <taxon>Lophotrochozoa</taxon>
        <taxon>Platyhelminthes</taxon>
        <taxon>Cestoda</taxon>
        <taxon>Eucestoda</taxon>
        <taxon>Diphyllobothriidea</taxon>
        <taxon>Diphyllobothriidae</taxon>
        <taxon>Schistocephalus</taxon>
    </lineage>
</organism>
<dbReference type="Gene3D" id="3.30.40.10">
    <property type="entry name" value="Zinc/RING finger domain, C3HC4 (zinc finger)"/>
    <property type="match status" value="1"/>
</dbReference>
<dbReference type="EMBL" id="GEEE01018111">
    <property type="protein sequence ID" value="JAP45114.1"/>
    <property type="molecule type" value="Transcribed_RNA"/>
</dbReference>